<sequence length="117" mass="13375">MNSNEIHLLNKIEEKKLEKGRPSGIWISADSLAAAVLIESTLVTRSKNYYCTVEVSGKYARGMMVVDKAFIEKKPPNYTIVEKVDVSLFERMLIWAAGGPYYKEWVKRNCQELNNSE</sequence>
<dbReference type="GO" id="GO:0016799">
    <property type="term" value="F:hydrolase activity, hydrolyzing N-glycosyl compounds"/>
    <property type="evidence" value="ECO:0007669"/>
    <property type="project" value="InterPro"/>
</dbReference>
<dbReference type="EMBL" id="CAJVCH010028434">
    <property type="protein sequence ID" value="CAG7704011.1"/>
    <property type="molecule type" value="Genomic_DNA"/>
</dbReference>
<accession>A0A8J2J8V8</accession>
<organism evidence="2 3">
    <name type="scientific">Allacma fusca</name>
    <dbReference type="NCBI Taxonomy" id="39272"/>
    <lineage>
        <taxon>Eukaryota</taxon>
        <taxon>Metazoa</taxon>
        <taxon>Ecdysozoa</taxon>
        <taxon>Arthropoda</taxon>
        <taxon>Hexapoda</taxon>
        <taxon>Collembola</taxon>
        <taxon>Symphypleona</taxon>
        <taxon>Sminthuridae</taxon>
        <taxon>Allacma</taxon>
    </lineage>
</organism>
<proteinExistence type="predicted"/>
<reference evidence="2" key="1">
    <citation type="submission" date="2021-06" db="EMBL/GenBank/DDBJ databases">
        <authorList>
            <person name="Hodson N. C."/>
            <person name="Mongue J. A."/>
            <person name="Jaron S. K."/>
        </authorList>
    </citation>
    <scope>NUCLEOTIDE SEQUENCE</scope>
</reference>
<gene>
    <name evidence="2" type="ORF">AFUS01_LOCUS4542</name>
</gene>
<dbReference type="PANTHER" id="PTHR46190">
    <property type="entry name" value="SI:CH211-201H21.5-RELATED"/>
    <property type="match status" value="1"/>
</dbReference>
<evidence type="ECO:0000313" key="3">
    <source>
        <dbReference type="Proteomes" id="UP000708208"/>
    </source>
</evidence>
<protein>
    <recommendedName>
        <fullName evidence="1">Inosine/uridine-preferring nucleoside hydrolase domain-containing protein</fullName>
    </recommendedName>
</protein>
<comment type="caution">
    <text evidence="2">The sequence shown here is derived from an EMBL/GenBank/DDBJ whole genome shotgun (WGS) entry which is preliminary data.</text>
</comment>
<keyword evidence="3" id="KW-1185">Reference proteome</keyword>
<evidence type="ECO:0000259" key="1">
    <source>
        <dbReference type="Pfam" id="PF01156"/>
    </source>
</evidence>
<dbReference type="AlphaFoldDB" id="A0A8J2J8V8"/>
<dbReference type="PANTHER" id="PTHR46190:SF1">
    <property type="entry name" value="SI:CH211-201H21.5"/>
    <property type="match status" value="1"/>
</dbReference>
<dbReference type="InterPro" id="IPR001910">
    <property type="entry name" value="Inosine/uridine_hydrolase_dom"/>
</dbReference>
<name>A0A8J2J8V8_9HEXA</name>
<feature type="domain" description="Inosine/uridine-preferring nucleoside hydrolase" evidence="1">
    <location>
        <begin position="18"/>
        <end position="89"/>
    </location>
</feature>
<dbReference type="Pfam" id="PF01156">
    <property type="entry name" value="IU_nuc_hydro"/>
    <property type="match status" value="1"/>
</dbReference>
<dbReference type="InterPro" id="IPR052775">
    <property type="entry name" value="IUN_hydrolase"/>
</dbReference>
<evidence type="ECO:0000313" key="2">
    <source>
        <dbReference type="EMBL" id="CAG7704011.1"/>
    </source>
</evidence>
<dbReference type="OrthoDB" id="432381at2759"/>
<dbReference type="Proteomes" id="UP000708208">
    <property type="component" value="Unassembled WGS sequence"/>
</dbReference>